<accession>A0A401VUH9</accession>
<reference evidence="2 3" key="1">
    <citation type="submission" date="2018-11" db="EMBL/GenBank/DDBJ databases">
        <title>Whole genome sequence of Streptomyces paromomycinus NBRC 15454(T).</title>
        <authorList>
            <person name="Komaki H."/>
            <person name="Tamura T."/>
        </authorList>
    </citation>
    <scope>NUCLEOTIDE SEQUENCE [LARGE SCALE GENOMIC DNA]</scope>
    <source>
        <strain evidence="2 3">NBRC 15454</strain>
    </source>
</reference>
<sequence>MIGRLNGWTVASRDSLRSHRETASPSVNRKAVTDERNISGSFP</sequence>
<feature type="region of interest" description="Disordered" evidence="1">
    <location>
        <begin position="13"/>
        <end position="43"/>
    </location>
</feature>
<dbReference type="Proteomes" id="UP000286746">
    <property type="component" value="Unassembled WGS sequence"/>
</dbReference>
<evidence type="ECO:0000256" key="1">
    <source>
        <dbReference type="SAM" id="MobiDB-lite"/>
    </source>
</evidence>
<proteinExistence type="predicted"/>
<gene>
    <name evidence="2" type="ORF">GKJPGBOP_00375</name>
</gene>
<evidence type="ECO:0000313" key="3">
    <source>
        <dbReference type="Proteomes" id="UP000286746"/>
    </source>
</evidence>
<dbReference type="EMBL" id="BHZD01000001">
    <property type="protein sequence ID" value="GCD40722.1"/>
    <property type="molecule type" value="Genomic_DNA"/>
</dbReference>
<comment type="caution">
    <text evidence="2">The sequence shown here is derived from an EMBL/GenBank/DDBJ whole genome shotgun (WGS) entry which is preliminary data.</text>
</comment>
<organism evidence="2 3">
    <name type="scientific">Streptomyces paromomycinus</name>
    <name type="common">Streptomyces rimosus subsp. paromomycinus</name>
    <dbReference type="NCBI Taxonomy" id="92743"/>
    <lineage>
        <taxon>Bacteria</taxon>
        <taxon>Bacillati</taxon>
        <taxon>Actinomycetota</taxon>
        <taxon>Actinomycetes</taxon>
        <taxon>Kitasatosporales</taxon>
        <taxon>Streptomycetaceae</taxon>
        <taxon>Streptomyces</taxon>
    </lineage>
</organism>
<protein>
    <submittedName>
        <fullName evidence="2">Uncharacterized protein</fullName>
    </submittedName>
</protein>
<name>A0A401VUH9_STREY</name>
<evidence type="ECO:0000313" key="2">
    <source>
        <dbReference type="EMBL" id="GCD40722.1"/>
    </source>
</evidence>
<dbReference type="AlphaFoldDB" id="A0A401VUH9"/>
<keyword evidence="3" id="KW-1185">Reference proteome</keyword>